<dbReference type="Proteomes" id="UP000593565">
    <property type="component" value="Unassembled WGS sequence"/>
</dbReference>
<keyword evidence="2" id="KW-1185">Reference proteome</keyword>
<comment type="caution">
    <text evidence="1">The sequence shown here is derived from an EMBL/GenBank/DDBJ whole genome shotgun (WGS) entry which is preliminary data.</text>
</comment>
<protein>
    <submittedName>
        <fullName evidence="1">Uncharacterized protein</fullName>
    </submittedName>
</protein>
<evidence type="ECO:0000313" key="1">
    <source>
        <dbReference type="EMBL" id="KAF4075416.1"/>
    </source>
</evidence>
<name>A0A7J5ZY59_AMEME</name>
<organism evidence="1 2">
    <name type="scientific">Ameiurus melas</name>
    <name type="common">Black bullhead</name>
    <name type="synonym">Silurus melas</name>
    <dbReference type="NCBI Taxonomy" id="219545"/>
    <lineage>
        <taxon>Eukaryota</taxon>
        <taxon>Metazoa</taxon>
        <taxon>Chordata</taxon>
        <taxon>Craniata</taxon>
        <taxon>Vertebrata</taxon>
        <taxon>Euteleostomi</taxon>
        <taxon>Actinopterygii</taxon>
        <taxon>Neopterygii</taxon>
        <taxon>Teleostei</taxon>
        <taxon>Ostariophysi</taxon>
        <taxon>Siluriformes</taxon>
        <taxon>Ictaluridae</taxon>
        <taxon>Ameiurus</taxon>
    </lineage>
</organism>
<dbReference type="EMBL" id="JAAGNN010000021">
    <property type="protein sequence ID" value="KAF4075416.1"/>
    <property type="molecule type" value="Genomic_DNA"/>
</dbReference>
<dbReference type="AlphaFoldDB" id="A0A7J5ZY59"/>
<sequence>MKLLIQCRAVTVGEDRHQAQRCIRISACCSASCSSCPGSWSCGDASSYEILSRINKVCFLPAADCHIDQIRNWTSRLGGCRDTLFLGHLAVLLDSFFRDILQGH</sequence>
<reference evidence="1 2" key="1">
    <citation type="submission" date="2020-02" db="EMBL/GenBank/DDBJ databases">
        <title>A chromosome-scale genome assembly of the black bullhead catfish (Ameiurus melas).</title>
        <authorList>
            <person name="Wen M."/>
            <person name="Zham M."/>
            <person name="Cabau C."/>
            <person name="Klopp C."/>
            <person name="Donnadieu C."/>
            <person name="Roques C."/>
            <person name="Bouchez O."/>
            <person name="Lampietro C."/>
            <person name="Jouanno E."/>
            <person name="Herpin A."/>
            <person name="Louis A."/>
            <person name="Berthelot C."/>
            <person name="Parey E."/>
            <person name="Roest-Crollius H."/>
            <person name="Braasch I."/>
            <person name="Postlethwait J."/>
            <person name="Robinson-Rechavi M."/>
            <person name="Echchiki A."/>
            <person name="Begum T."/>
            <person name="Montfort J."/>
            <person name="Schartl M."/>
            <person name="Bobe J."/>
            <person name="Guiguen Y."/>
        </authorList>
    </citation>
    <scope>NUCLEOTIDE SEQUENCE [LARGE SCALE GENOMIC DNA]</scope>
    <source>
        <strain evidence="1">M_S1</strain>
        <tissue evidence="1">Blood</tissue>
    </source>
</reference>
<accession>A0A7J5ZY59</accession>
<evidence type="ECO:0000313" key="2">
    <source>
        <dbReference type="Proteomes" id="UP000593565"/>
    </source>
</evidence>
<gene>
    <name evidence="1" type="ORF">AMELA_G00234250</name>
</gene>
<proteinExistence type="predicted"/>